<sequence>MMKESRFVFDTFQTSLATVQRKLDSLEKELRQTKLENEKLRRENQRLQATNTRLVSGLGANQDENDDDYNILSPSSISKVDPESPSKGNIMPMDIVSLESINSQPNHHEAEEVCSIHIFSQSSKQSENNNIDYNNNEKENIQPSQSQSSSRKEEAEALGQANDEQLASPSNIPPSQHSIDFRMGNSFPSVVFSSQIDLPLNGNDGDSALNSQESVISNDEVNQVINPNSSLSENNKYQIKTSIFNIDMNQEGGTDEKHDLGHITCEVAEISPAKESDKTIIQEARGMYTPLTETKYILGKRPNELITNPKISLAKKRLKSNDRRYKGKKILQFKGNDSVKFPSLKEPSSPSPSKKKRTIIGNDSIMDNTSMNFVNSVSVPALSPIIKDKLTIMVPKNRTPTLLPDPRGPFATADSPRISNHKPSQALPEFRSLNIDLIEELIRSKKPINLTLCPLSGKKWTNQDFRRNEVDIEEHEFARLQKSAFDAVCERLESSNPEIDPTLCIGDISSASFDQQDEDESMEENGTPCEKCQYLKSIGAMGLKLMSPGWDTTQPITNRYREIMLPCTHKEENKAEKLRKRQIKKEKLQLQRNKRLQKQDKVSALPATPPGFFRSEFPTSEERKKDHEEVMRRTNKEVVSKFLVAMGVEAKALSKKQSKVFTFKNRVFNNIVAAGLGVFDWYELRELYNYTS</sequence>
<feature type="coiled-coil region" evidence="1">
    <location>
        <begin position="9"/>
        <end position="50"/>
    </location>
</feature>
<dbReference type="AlphaFoldDB" id="A0AAV5QQZ3"/>
<dbReference type="GeneID" id="90075335"/>
<dbReference type="RefSeq" id="XP_064854356.1">
    <property type="nucleotide sequence ID" value="XM_064998284.1"/>
</dbReference>
<evidence type="ECO:0000313" key="4">
    <source>
        <dbReference type="Proteomes" id="UP001360560"/>
    </source>
</evidence>
<keyword evidence="4" id="KW-1185">Reference proteome</keyword>
<protein>
    <submittedName>
        <fullName evidence="3">Uncharacterized protein</fullName>
    </submittedName>
</protein>
<comment type="caution">
    <text evidence="3">The sequence shown here is derived from an EMBL/GenBank/DDBJ whole genome shotgun (WGS) entry which is preliminary data.</text>
</comment>
<feature type="region of interest" description="Disordered" evidence="2">
    <location>
        <begin position="339"/>
        <end position="358"/>
    </location>
</feature>
<evidence type="ECO:0000313" key="3">
    <source>
        <dbReference type="EMBL" id="GMM37360.1"/>
    </source>
</evidence>
<feature type="region of interest" description="Disordered" evidence="2">
    <location>
        <begin position="397"/>
        <end position="424"/>
    </location>
</feature>
<evidence type="ECO:0000256" key="1">
    <source>
        <dbReference type="SAM" id="Coils"/>
    </source>
</evidence>
<feature type="region of interest" description="Disordered" evidence="2">
    <location>
        <begin position="124"/>
        <end position="181"/>
    </location>
</feature>
<feature type="compositionally biased region" description="Polar residues" evidence="2">
    <location>
        <begin position="162"/>
        <end position="178"/>
    </location>
</feature>
<feature type="region of interest" description="Disordered" evidence="2">
    <location>
        <begin position="57"/>
        <end position="91"/>
    </location>
</feature>
<gene>
    <name evidence="3" type="ORF">DASC09_046850</name>
</gene>
<keyword evidence="1" id="KW-0175">Coiled coil</keyword>
<evidence type="ECO:0000256" key="2">
    <source>
        <dbReference type="SAM" id="MobiDB-lite"/>
    </source>
</evidence>
<reference evidence="3 4" key="1">
    <citation type="journal article" date="2023" name="Elife">
        <title>Identification of key yeast species and microbe-microbe interactions impacting larval growth of Drosophila in the wild.</title>
        <authorList>
            <person name="Mure A."/>
            <person name="Sugiura Y."/>
            <person name="Maeda R."/>
            <person name="Honda K."/>
            <person name="Sakurai N."/>
            <person name="Takahashi Y."/>
            <person name="Watada M."/>
            <person name="Katoh T."/>
            <person name="Gotoh A."/>
            <person name="Gotoh Y."/>
            <person name="Taniguchi I."/>
            <person name="Nakamura K."/>
            <person name="Hayashi T."/>
            <person name="Katayama T."/>
            <person name="Uemura T."/>
            <person name="Hattori Y."/>
        </authorList>
    </citation>
    <scope>NUCLEOTIDE SEQUENCE [LARGE SCALE GENOMIC DNA]</scope>
    <source>
        <strain evidence="3 4">SC-9</strain>
    </source>
</reference>
<organism evidence="3 4">
    <name type="scientific">Saccharomycopsis crataegensis</name>
    <dbReference type="NCBI Taxonomy" id="43959"/>
    <lineage>
        <taxon>Eukaryota</taxon>
        <taxon>Fungi</taxon>
        <taxon>Dikarya</taxon>
        <taxon>Ascomycota</taxon>
        <taxon>Saccharomycotina</taxon>
        <taxon>Saccharomycetes</taxon>
        <taxon>Saccharomycopsidaceae</taxon>
        <taxon>Saccharomycopsis</taxon>
    </lineage>
</organism>
<proteinExistence type="predicted"/>
<dbReference type="EMBL" id="BTFZ01000011">
    <property type="protein sequence ID" value="GMM37360.1"/>
    <property type="molecule type" value="Genomic_DNA"/>
</dbReference>
<feature type="compositionally biased region" description="Low complexity" evidence="2">
    <location>
        <begin position="340"/>
        <end position="352"/>
    </location>
</feature>
<accession>A0AAV5QQZ3</accession>
<name>A0AAV5QQZ3_9ASCO</name>
<feature type="coiled-coil region" evidence="1">
    <location>
        <begin position="573"/>
        <end position="600"/>
    </location>
</feature>
<dbReference type="Proteomes" id="UP001360560">
    <property type="component" value="Unassembled WGS sequence"/>
</dbReference>